<keyword evidence="2" id="KW-1185">Reference proteome</keyword>
<feature type="non-terminal residue" evidence="1">
    <location>
        <position position="114"/>
    </location>
</feature>
<dbReference type="Proteomes" id="UP001189429">
    <property type="component" value="Unassembled WGS sequence"/>
</dbReference>
<proteinExistence type="predicted"/>
<name>A0ABN9PPT6_9DINO</name>
<dbReference type="EMBL" id="CAUYUJ010000765">
    <property type="protein sequence ID" value="CAK0792398.1"/>
    <property type="molecule type" value="Genomic_DNA"/>
</dbReference>
<feature type="non-terminal residue" evidence="1">
    <location>
        <position position="1"/>
    </location>
</feature>
<sequence>ACLRRNRLAPRGRRRERLRREVPAGAARWALAGRCVQAPSLGASSPPALRGAGAAARHRRACVAVAGRVGHAVLPAPGRLRATEVGDLRRCAAVGRARPLGIHQNSNADQSTAV</sequence>
<protein>
    <submittedName>
        <fullName evidence="1">Uncharacterized protein</fullName>
    </submittedName>
</protein>
<accession>A0ABN9PPT6</accession>
<gene>
    <name evidence="1" type="ORF">PCOR1329_LOCUS2999</name>
</gene>
<comment type="caution">
    <text evidence="1">The sequence shown here is derived from an EMBL/GenBank/DDBJ whole genome shotgun (WGS) entry which is preliminary data.</text>
</comment>
<organism evidence="1 2">
    <name type="scientific">Prorocentrum cordatum</name>
    <dbReference type="NCBI Taxonomy" id="2364126"/>
    <lineage>
        <taxon>Eukaryota</taxon>
        <taxon>Sar</taxon>
        <taxon>Alveolata</taxon>
        <taxon>Dinophyceae</taxon>
        <taxon>Prorocentrales</taxon>
        <taxon>Prorocentraceae</taxon>
        <taxon>Prorocentrum</taxon>
    </lineage>
</organism>
<evidence type="ECO:0000313" key="1">
    <source>
        <dbReference type="EMBL" id="CAK0792398.1"/>
    </source>
</evidence>
<evidence type="ECO:0000313" key="2">
    <source>
        <dbReference type="Proteomes" id="UP001189429"/>
    </source>
</evidence>
<reference evidence="1" key="1">
    <citation type="submission" date="2023-10" db="EMBL/GenBank/DDBJ databases">
        <authorList>
            <person name="Chen Y."/>
            <person name="Shah S."/>
            <person name="Dougan E. K."/>
            <person name="Thang M."/>
            <person name="Chan C."/>
        </authorList>
    </citation>
    <scope>NUCLEOTIDE SEQUENCE [LARGE SCALE GENOMIC DNA]</scope>
</reference>